<feature type="compositionally biased region" description="Acidic residues" evidence="2">
    <location>
        <begin position="468"/>
        <end position="479"/>
    </location>
</feature>
<feature type="compositionally biased region" description="Low complexity" evidence="2">
    <location>
        <begin position="17"/>
        <end position="35"/>
    </location>
</feature>
<proteinExistence type="predicted"/>
<accession>A0A9W9A7P0</accession>
<feature type="region of interest" description="Disordered" evidence="2">
    <location>
        <begin position="50"/>
        <end position="70"/>
    </location>
</feature>
<sequence>MEASVNGSSEALSSSRKSMTSNSPSSFSSIESSQSASRQILVRQKLGELISHHLESSEPKRGRDSGGENESMMMMKKRRKLSVDNDLPQYTLHSLSITSPIRKKVDITIHERTVRTSTSGKFTTTKILSLPLSALRRAFGLPTRREGKGKKGKELMVNDDKEKEQIIFGLDATMNGTLIYTTSYTMSHTTHTSMRVRQYEQTVGVLTEFMARLGRGVQRHHLVVQTNIDNFECLSSTHTLILPTLAIPASLGAKPGRLWFTPIGILWAESRLCMFWSLGDLTLMGVRTISTTGRVCTVVLTRTGTTEEEEEETVFGQIEGEEQEVVNSWVRMHKGEFGGSMGGTQSQHQSNPRPGPLTIYQLVLDSDDDDGDGELRDTEGSGSEEDCREDSATDLALVEEQEDPGGSGQSGSNNDHDHDHGGGGGRRAEEDDELALTHHPPLLPGVMPRISRTAVDMAVGMNERDVSGDDDLDSEEGEDWGTQGSCKYRYSLSTTSMQSST</sequence>
<dbReference type="Pfam" id="PF08512">
    <property type="entry name" value="Rttp106-like_middle"/>
    <property type="match status" value="1"/>
</dbReference>
<evidence type="ECO:0000313" key="5">
    <source>
        <dbReference type="Proteomes" id="UP001150238"/>
    </source>
</evidence>
<protein>
    <recommendedName>
        <fullName evidence="3">Histone chaperone RTT106/FACT complex subunit SPT16-like middle domain-containing protein</fullName>
    </recommendedName>
</protein>
<dbReference type="Gene3D" id="2.30.29.30">
    <property type="entry name" value="Pleckstrin-homology domain (PH domain)/Phosphotyrosine-binding domain (PTB)"/>
    <property type="match status" value="1"/>
</dbReference>
<feature type="domain" description="Histone chaperone RTT106/FACT complex subunit SPT16-like middle" evidence="3">
    <location>
        <begin position="244"/>
        <end position="340"/>
    </location>
</feature>
<evidence type="ECO:0000256" key="1">
    <source>
        <dbReference type="ARBA" id="ARBA00025370"/>
    </source>
</evidence>
<feature type="region of interest" description="Disordered" evidence="2">
    <location>
        <begin position="1"/>
        <end position="35"/>
    </location>
</feature>
<dbReference type="InterPro" id="IPR013719">
    <property type="entry name" value="RTT106/SPT16-like_middle_dom"/>
</dbReference>
<feature type="compositionally biased region" description="Basic and acidic residues" evidence="2">
    <location>
        <begin position="414"/>
        <end position="429"/>
    </location>
</feature>
<evidence type="ECO:0000259" key="3">
    <source>
        <dbReference type="SMART" id="SM01287"/>
    </source>
</evidence>
<dbReference type="InterPro" id="IPR011993">
    <property type="entry name" value="PH-like_dom_sf"/>
</dbReference>
<evidence type="ECO:0000313" key="4">
    <source>
        <dbReference type="EMBL" id="KAJ4476386.1"/>
    </source>
</evidence>
<feature type="compositionally biased region" description="Polar residues" evidence="2">
    <location>
        <begin position="343"/>
        <end position="352"/>
    </location>
</feature>
<comment type="caution">
    <text evidence="4">The sequence shown here is derived from an EMBL/GenBank/DDBJ whole genome shotgun (WGS) entry which is preliminary data.</text>
</comment>
<dbReference type="AlphaFoldDB" id="A0A9W9A7P0"/>
<feature type="compositionally biased region" description="Polar residues" evidence="2">
    <location>
        <begin position="1"/>
        <end position="16"/>
    </location>
</feature>
<dbReference type="Proteomes" id="UP001150238">
    <property type="component" value="Unassembled WGS sequence"/>
</dbReference>
<organism evidence="4 5">
    <name type="scientific">Lentinula lateritia</name>
    <dbReference type="NCBI Taxonomy" id="40482"/>
    <lineage>
        <taxon>Eukaryota</taxon>
        <taxon>Fungi</taxon>
        <taxon>Dikarya</taxon>
        <taxon>Basidiomycota</taxon>
        <taxon>Agaricomycotina</taxon>
        <taxon>Agaricomycetes</taxon>
        <taxon>Agaricomycetidae</taxon>
        <taxon>Agaricales</taxon>
        <taxon>Marasmiineae</taxon>
        <taxon>Omphalotaceae</taxon>
        <taxon>Lentinula</taxon>
    </lineage>
</organism>
<dbReference type="SMART" id="SM01287">
    <property type="entry name" value="Rtt106"/>
    <property type="match status" value="1"/>
</dbReference>
<comment type="function">
    <text evidence="1">Component of the FACT complex, a general chromatin factor that acts to reorganize nucleosomes. The FACT complex is involved in multiple processes that require DNA as a template such as mRNA elongation, DNA replication and DNA repair. During transcription elongation the FACT complex acts as a histone chaperone that both destabilizes and restores nucleosomal structure. It facilitates the passage of RNA polymerase II and transcription by promoting the dissociation of one histone H2A-H2B dimer from the nucleosome, then subsequently promotes the reestablishment of the nucleosome following the passage of RNA polymerase II.</text>
</comment>
<reference evidence="4" key="2">
    <citation type="journal article" date="2023" name="Proc. Natl. Acad. Sci. U.S.A.">
        <title>A global phylogenomic analysis of the shiitake genus Lentinula.</title>
        <authorList>
            <person name="Sierra-Patev S."/>
            <person name="Min B."/>
            <person name="Naranjo-Ortiz M."/>
            <person name="Looney B."/>
            <person name="Konkel Z."/>
            <person name="Slot J.C."/>
            <person name="Sakamoto Y."/>
            <person name="Steenwyk J.L."/>
            <person name="Rokas A."/>
            <person name="Carro J."/>
            <person name="Camarero S."/>
            <person name="Ferreira P."/>
            <person name="Molpeceres G."/>
            <person name="Ruiz-Duenas F.J."/>
            <person name="Serrano A."/>
            <person name="Henrissat B."/>
            <person name="Drula E."/>
            <person name="Hughes K.W."/>
            <person name="Mata J.L."/>
            <person name="Ishikawa N.K."/>
            <person name="Vargas-Isla R."/>
            <person name="Ushijima S."/>
            <person name="Smith C.A."/>
            <person name="Donoghue J."/>
            <person name="Ahrendt S."/>
            <person name="Andreopoulos W."/>
            <person name="He G."/>
            <person name="LaButti K."/>
            <person name="Lipzen A."/>
            <person name="Ng V."/>
            <person name="Riley R."/>
            <person name="Sandor L."/>
            <person name="Barry K."/>
            <person name="Martinez A.T."/>
            <person name="Xiao Y."/>
            <person name="Gibbons J.G."/>
            <person name="Terashima K."/>
            <person name="Grigoriev I.V."/>
            <person name="Hibbett D."/>
        </authorList>
    </citation>
    <scope>NUCLEOTIDE SEQUENCE</scope>
    <source>
        <strain evidence="4">Sp2 HRB7682 ss15</strain>
    </source>
</reference>
<dbReference type="EMBL" id="JANVFS010000020">
    <property type="protein sequence ID" value="KAJ4476386.1"/>
    <property type="molecule type" value="Genomic_DNA"/>
</dbReference>
<feature type="compositionally biased region" description="Basic and acidic residues" evidence="2">
    <location>
        <begin position="50"/>
        <end position="66"/>
    </location>
</feature>
<reference evidence="4" key="1">
    <citation type="submission" date="2022-08" db="EMBL/GenBank/DDBJ databases">
        <authorList>
            <consortium name="DOE Joint Genome Institute"/>
            <person name="Min B."/>
            <person name="Riley R."/>
            <person name="Sierra-Patev S."/>
            <person name="Naranjo-Ortiz M."/>
            <person name="Looney B."/>
            <person name="Konkel Z."/>
            <person name="Slot J.C."/>
            <person name="Sakamoto Y."/>
            <person name="Steenwyk J.L."/>
            <person name="Rokas A."/>
            <person name="Carro J."/>
            <person name="Camarero S."/>
            <person name="Ferreira P."/>
            <person name="Molpeceres G."/>
            <person name="Ruiz-Duenas F.J."/>
            <person name="Serrano A."/>
            <person name="Henrissat B."/>
            <person name="Drula E."/>
            <person name="Hughes K.W."/>
            <person name="Mata J.L."/>
            <person name="Ishikawa N.K."/>
            <person name="Vargas-Isla R."/>
            <person name="Ushijima S."/>
            <person name="Smith C.A."/>
            <person name="Ahrendt S."/>
            <person name="Andreopoulos W."/>
            <person name="He G."/>
            <person name="Labutti K."/>
            <person name="Lipzen A."/>
            <person name="Ng V."/>
            <person name="Sandor L."/>
            <person name="Barry K."/>
            <person name="Martinez A.T."/>
            <person name="Xiao Y."/>
            <person name="Gibbons J.G."/>
            <person name="Terashima K."/>
            <person name="Hibbett D.S."/>
            <person name="Grigoriev I.V."/>
        </authorList>
    </citation>
    <scope>NUCLEOTIDE SEQUENCE</scope>
    <source>
        <strain evidence="4">Sp2 HRB7682 ss15</strain>
    </source>
</reference>
<feature type="region of interest" description="Disordered" evidence="2">
    <location>
        <begin position="462"/>
        <end position="485"/>
    </location>
</feature>
<evidence type="ECO:0000256" key="2">
    <source>
        <dbReference type="SAM" id="MobiDB-lite"/>
    </source>
</evidence>
<gene>
    <name evidence="4" type="ORF">C8J55DRAFT_117513</name>
</gene>
<name>A0A9W9A7P0_9AGAR</name>
<feature type="region of interest" description="Disordered" evidence="2">
    <location>
        <begin position="334"/>
        <end position="448"/>
    </location>
</feature>